<evidence type="ECO:0000256" key="6">
    <source>
        <dbReference type="ARBA" id="ARBA00022816"/>
    </source>
</evidence>
<keyword evidence="12" id="KW-1185">Reference proteome</keyword>
<dbReference type="Gene3D" id="1.10.8.10">
    <property type="entry name" value="DNA helicase RuvA subunit, C-terminal domain"/>
    <property type="match status" value="1"/>
</dbReference>
<organism evidence="11 12">
    <name type="scientific">Taenia crassiceps</name>
    <dbReference type="NCBI Taxonomy" id="6207"/>
    <lineage>
        <taxon>Eukaryota</taxon>
        <taxon>Metazoa</taxon>
        <taxon>Spiralia</taxon>
        <taxon>Lophotrochozoa</taxon>
        <taxon>Platyhelminthes</taxon>
        <taxon>Cestoda</taxon>
        <taxon>Eucestoda</taxon>
        <taxon>Cyclophyllidea</taxon>
        <taxon>Taeniidae</taxon>
        <taxon>Taenia</taxon>
    </lineage>
</organism>
<dbReference type="Pfam" id="PF03943">
    <property type="entry name" value="TAP_C"/>
    <property type="match status" value="1"/>
</dbReference>
<evidence type="ECO:0000256" key="3">
    <source>
        <dbReference type="ARBA" id="ARBA00022448"/>
    </source>
</evidence>
<name>A0ABR4Q0U2_9CEST</name>
<keyword evidence="3" id="KW-0813">Transport</keyword>
<keyword evidence="5" id="KW-0677">Repeat</keyword>
<dbReference type="PROSITE" id="PS51281">
    <property type="entry name" value="TAP_C"/>
    <property type="match status" value="1"/>
</dbReference>
<evidence type="ECO:0000313" key="12">
    <source>
        <dbReference type="Proteomes" id="UP001651158"/>
    </source>
</evidence>
<feature type="domain" description="TAP-C" evidence="10">
    <location>
        <begin position="606"/>
        <end position="661"/>
    </location>
</feature>
<dbReference type="PANTHER" id="PTHR10662">
    <property type="entry name" value="NUCLEAR RNA EXPORT FACTOR"/>
    <property type="match status" value="1"/>
</dbReference>
<evidence type="ECO:0000256" key="2">
    <source>
        <dbReference type="ARBA" id="ARBA00009285"/>
    </source>
</evidence>
<proteinExistence type="inferred from homology"/>
<sequence length="661" mass="73498">MPRLNYAKSRNRKYTYRKGDYVDLDNEDAHTRYPRFRNDWHSGRHGHRNQPQSNVSPEVIRRVMVRDFPPGSTCSRTYVSPQGEVWVRAIIANGASMSNDFLKESFSAAIGTTVRIYNLLIKGENCTFFFTIRSKKLGDYSKALKGIVNPVTGAPIVCDLKPCSEPEVPVVPANAKNAIAAVLLPEAWMAALRECFKERFQASTGVLDLSSLHTDLTLLNKGYFIPLNKTIVFSSFVAILQENDAKLSALNLSNNRLNHVQPFEDMCKVLGPPTYSLERIDLSGNHINSSRNLEGLKAVPGICHLDLTETPLAGRLSNPNCGKMIEAQIVRILPGLKSLNGNPIKVTVQFAIEQGSTAPETSCIPKIRLPPSIQGHFGSEEIRVPLLTFLMEYFSRYDASQRGECIYPYYTPASTLTICVNPASQFTGKSVLETMDSGGTPNQRIQLLTNTLDDAYYKQNRNLMRCKDENKRHELICQGPLNIASALGKLPATEHILESFCVDVINYSEHQIIFNVVGVFYESKTPSSAHAPLRKVLRCFARSMILIAPGTQILQDNLIISNPTEPLIQRYIRDVKKRAKGEAEAKGGQQPTVIPQAPVVSTASGNNEEAVVAEFRRQTGMNLAYCRQCLQEFGWQFEAALTGFRKMHASGIIPQVAFAPD</sequence>
<evidence type="ECO:0000259" key="9">
    <source>
        <dbReference type="PROSITE" id="PS50177"/>
    </source>
</evidence>
<evidence type="ECO:0000259" key="10">
    <source>
        <dbReference type="PROSITE" id="PS51281"/>
    </source>
</evidence>
<evidence type="ECO:0000256" key="8">
    <source>
        <dbReference type="SAM" id="MobiDB-lite"/>
    </source>
</evidence>
<accession>A0ABR4Q0U2</accession>
<reference evidence="11 12" key="1">
    <citation type="journal article" date="2022" name="Front. Cell. Infect. Microbiol.">
        <title>The Genomes of Two Strains of Taenia crassiceps the Animal Model for the Study of Human Cysticercosis.</title>
        <authorList>
            <person name="Bobes R.J."/>
            <person name="Estrada K."/>
            <person name="Rios-Valencia D.G."/>
            <person name="Calderon-Gallegos A."/>
            <person name="de la Torre P."/>
            <person name="Carrero J.C."/>
            <person name="Sanchez-Flores A."/>
            <person name="Laclette J.P."/>
        </authorList>
    </citation>
    <scope>NUCLEOTIDE SEQUENCE [LARGE SCALE GENOMIC DNA]</scope>
    <source>
        <strain evidence="11">WFUcys</strain>
    </source>
</reference>
<dbReference type="InterPro" id="IPR018222">
    <property type="entry name" value="Nuclear_transport_factor_2_euk"/>
</dbReference>
<comment type="subcellular location">
    <subcellularLocation>
        <location evidence="1">Nucleus</location>
    </subcellularLocation>
</comment>
<dbReference type="SUPFAM" id="SSF52058">
    <property type="entry name" value="L domain-like"/>
    <property type="match status" value="1"/>
</dbReference>
<evidence type="ECO:0000256" key="4">
    <source>
        <dbReference type="ARBA" id="ARBA00022614"/>
    </source>
</evidence>
<keyword evidence="6" id="KW-0509">mRNA transport</keyword>
<dbReference type="InterPro" id="IPR005637">
    <property type="entry name" value="TAP_C_dom"/>
</dbReference>
<feature type="domain" description="NTF2" evidence="9">
    <location>
        <begin position="385"/>
        <end position="567"/>
    </location>
</feature>
<dbReference type="SUPFAM" id="SSF46934">
    <property type="entry name" value="UBA-like"/>
    <property type="match status" value="1"/>
</dbReference>
<comment type="similarity">
    <text evidence="2">Belongs to the NXF family.</text>
</comment>
<comment type="caution">
    <text evidence="11">The sequence shown here is derived from an EMBL/GenBank/DDBJ whole genome shotgun (WGS) entry which is preliminary data.</text>
</comment>
<dbReference type="PANTHER" id="PTHR10662:SF22">
    <property type="entry name" value="NUCLEAR RNA EXPORT FACTOR 1"/>
    <property type="match status" value="1"/>
</dbReference>
<dbReference type="InterPro" id="IPR009060">
    <property type="entry name" value="UBA-like_sf"/>
</dbReference>
<dbReference type="InterPro" id="IPR030217">
    <property type="entry name" value="NXF_fam"/>
</dbReference>
<dbReference type="CDD" id="cd14342">
    <property type="entry name" value="UBA_TAP-C"/>
    <property type="match status" value="1"/>
</dbReference>
<dbReference type="Pfam" id="PF22602">
    <property type="entry name" value="NXF_NTF2"/>
    <property type="match status" value="1"/>
</dbReference>
<keyword evidence="7" id="KW-0539">Nucleus</keyword>
<dbReference type="Gene3D" id="3.10.450.50">
    <property type="match status" value="1"/>
</dbReference>
<protein>
    <submittedName>
        <fullName evidence="11">Nuclear RNA export factor 1</fullName>
    </submittedName>
</protein>
<dbReference type="Proteomes" id="UP001651158">
    <property type="component" value="Unassembled WGS sequence"/>
</dbReference>
<dbReference type="PROSITE" id="PS51450">
    <property type="entry name" value="LRR"/>
    <property type="match status" value="2"/>
</dbReference>
<dbReference type="InterPro" id="IPR032710">
    <property type="entry name" value="NTF2-like_dom_sf"/>
</dbReference>
<evidence type="ECO:0000313" key="11">
    <source>
        <dbReference type="EMBL" id="KAL5103217.1"/>
    </source>
</evidence>
<dbReference type="EMBL" id="JAKROA010000019">
    <property type="protein sequence ID" value="KAL5103217.1"/>
    <property type="molecule type" value="Genomic_DNA"/>
</dbReference>
<feature type="region of interest" description="Disordered" evidence="8">
    <location>
        <begin position="37"/>
        <end position="56"/>
    </location>
</feature>
<dbReference type="InterPro" id="IPR001611">
    <property type="entry name" value="Leu-rich_rpt"/>
</dbReference>
<evidence type="ECO:0000256" key="1">
    <source>
        <dbReference type="ARBA" id="ARBA00004123"/>
    </source>
</evidence>
<keyword evidence="4" id="KW-0433">Leucine-rich repeat</keyword>
<evidence type="ECO:0000256" key="7">
    <source>
        <dbReference type="ARBA" id="ARBA00023242"/>
    </source>
</evidence>
<dbReference type="SMART" id="SM00804">
    <property type="entry name" value="TAP_C"/>
    <property type="match status" value="1"/>
</dbReference>
<dbReference type="SUPFAM" id="SSF54427">
    <property type="entry name" value="NTF2-like"/>
    <property type="match status" value="1"/>
</dbReference>
<dbReference type="InterPro" id="IPR032675">
    <property type="entry name" value="LRR_dom_sf"/>
</dbReference>
<dbReference type="InterPro" id="IPR057125">
    <property type="entry name" value="NXF1/2/3/5-like_LRR"/>
</dbReference>
<dbReference type="PROSITE" id="PS50177">
    <property type="entry name" value="NTF2_DOMAIN"/>
    <property type="match status" value="1"/>
</dbReference>
<dbReference type="Gene3D" id="3.80.10.10">
    <property type="entry name" value="Ribonuclease Inhibitor"/>
    <property type="match status" value="1"/>
</dbReference>
<dbReference type="Pfam" id="PF24048">
    <property type="entry name" value="LRR_NXF1-5"/>
    <property type="match status" value="1"/>
</dbReference>
<evidence type="ECO:0000256" key="5">
    <source>
        <dbReference type="ARBA" id="ARBA00022737"/>
    </source>
</evidence>
<dbReference type="InterPro" id="IPR002075">
    <property type="entry name" value="NTF2_dom"/>
</dbReference>
<gene>
    <name evidence="11" type="ORF">TcWFU_001630</name>
</gene>